<accession>A0A414CN65</accession>
<dbReference type="NCBIfam" id="TIGR03711">
    <property type="entry name" value="acc_sec_asp3"/>
    <property type="match status" value="1"/>
</dbReference>
<dbReference type="Proteomes" id="UP000285773">
    <property type="component" value="Unassembled WGS sequence"/>
</dbReference>
<dbReference type="AlphaFoldDB" id="A0A414CN65"/>
<dbReference type="Pfam" id="PF15432">
    <property type="entry name" value="Sec-ASP3"/>
    <property type="match status" value="1"/>
</dbReference>
<dbReference type="GO" id="GO:0015031">
    <property type="term" value="P:protein transport"/>
    <property type="evidence" value="ECO:0007669"/>
    <property type="project" value="InterPro"/>
</dbReference>
<sequence>MIKIKENESRRIYWGDTVLADYLWGSTIQATDQGSVQFQNPLMPSGQVLKTWHSQTNFGATRQIPSLPLLKREQDYELVITMEATPTHTVMVEIVFKDRFGEVVGRRVTAEGRLPFTYPDQAYAYEVRLLSAGLQEFTFHYFTIQPISSEGAEVLE</sequence>
<organism evidence="1 2">
    <name type="scientific">Streptococcus parasanguinis</name>
    <dbReference type="NCBI Taxonomy" id="1318"/>
    <lineage>
        <taxon>Bacteria</taxon>
        <taxon>Bacillati</taxon>
        <taxon>Bacillota</taxon>
        <taxon>Bacilli</taxon>
        <taxon>Lactobacillales</taxon>
        <taxon>Streptococcaceae</taxon>
        <taxon>Streptococcus</taxon>
    </lineage>
</organism>
<evidence type="ECO:0000313" key="1">
    <source>
        <dbReference type="EMBL" id="RHC96458.1"/>
    </source>
</evidence>
<comment type="caution">
    <text evidence="1">The sequence shown here is derived from an EMBL/GenBank/DDBJ whole genome shotgun (WGS) entry which is preliminary data.</text>
</comment>
<name>A0A414CN65_STRPA</name>
<dbReference type="InterPro" id="IPR022259">
    <property type="entry name" value="Acessory_Sec_prot_Asp3"/>
</dbReference>
<dbReference type="EMBL" id="QSIO01000001">
    <property type="protein sequence ID" value="RHC96458.1"/>
    <property type="molecule type" value="Genomic_DNA"/>
</dbReference>
<dbReference type="RefSeq" id="WP_118095595.1">
    <property type="nucleotide sequence ID" value="NZ_QSIO01000001.1"/>
</dbReference>
<evidence type="ECO:0000313" key="2">
    <source>
        <dbReference type="Proteomes" id="UP000285773"/>
    </source>
</evidence>
<protein>
    <submittedName>
        <fullName evidence="1">Accessory Sec system protein Asp3</fullName>
    </submittedName>
</protein>
<reference evidence="1 2" key="1">
    <citation type="submission" date="2018-08" db="EMBL/GenBank/DDBJ databases">
        <title>A genome reference for cultivated species of the human gut microbiota.</title>
        <authorList>
            <person name="Zou Y."/>
            <person name="Xue W."/>
            <person name="Luo G."/>
        </authorList>
    </citation>
    <scope>NUCLEOTIDE SEQUENCE [LARGE SCALE GENOMIC DNA]</scope>
    <source>
        <strain evidence="1 2">AM33-3BH</strain>
    </source>
</reference>
<proteinExistence type="predicted"/>
<gene>
    <name evidence="1" type="primary">asp3</name>
    <name evidence="1" type="ORF">DW820_04905</name>
</gene>